<proteinExistence type="predicted"/>
<accession>A0A9N8Z723</accession>
<dbReference type="OrthoDB" id="2446077at2759"/>
<keyword evidence="3" id="KW-1185">Reference proteome</keyword>
<evidence type="ECO:0000256" key="1">
    <source>
        <dbReference type="SAM" id="MobiDB-lite"/>
    </source>
</evidence>
<feature type="compositionally biased region" description="Polar residues" evidence="1">
    <location>
        <begin position="16"/>
        <end position="25"/>
    </location>
</feature>
<gene>
    <name evidence="2" type="ORF">DERYTH_LOCUS1772</name>
</gene>
<evidence type="ECO:0000313" key="3">
    <source>
        <dbReference type="Proteomes" id="UP000789405"/>
    </source>
</evidence>
<dbReference type="Proteomes" id="UP000789405">
    <property type="component" value="Unassembled WGS sequence"/>
</dbReference>
<name>A0A9N8Z723_9GLOM</name>
<dbReference type="AlphaFoldDB" id="A0A9N8Z723"/>
<evidence type="ECO:0000313" key="2">
    <source>
        <dbReference type="EMBL" id="CAG8477800.1"/>
    </source>
</evidence>
<feature type="region of interest" description="Disordered" evidence="1">
    <location>
        <begin position="1"/>
        <end position="39"/>
    </location>
</feature>
<organism evidence="2 3">
    <name type="scientific">Dentiscutata erythropus</name>
    <dbReference type="NCBI Taxonomy" id="1348616"/>
    <lineage>
        <taxon>Eukaryota</taxon>
        <taxon>Fungi</taxon>
        <taxon>Fungi incertae sedis</taxon>
        <taxon>Mucoromycota</taxon>
        <taxon>Glomeromycotina</taxon>
        <taxon>Glomeromycetes</taxon>
        <taxon>Diversisporales</taxon>
        <taxon>Gigasporaceae</taxon>
        <taxon>Dentiscutata</taxon>
    </lineage>
</organism>
<reference evidence="2" key="1">
    <citation type="submission" date="2021-06" db="EMBL/GenBank/DDBJ databases">
        <authorList>
            <person name="Kallberg Y."/>
            <person name="Tangrot J."/>
            <person name="Rosling A."/>
        </authorList>
    </citation>
    <scope>NUCLEOTIDE SEQUENCE</scope>
    <source>
        <strain evidence="2">MA453B</strain>
    </source>
</reference>
<sequence>MSQCFSQSESREGNIRSFSQSTSAAASEDQVNESEMSSENEKFDFAVDYKLFVKIANGDNNIMPSEFSVTFKMQRKTGTNIQLVDEQDFIKFKSEYTKLATRKSDIKIYITIVRQSTKNK</sequence>
<protein>
    <submittedName>
        <fullName evidence="2">6002_t:CDS:1</fullName>
    </submittedName>
</protein>
<comment type="caution">
    <text evidence="2">The sequence shown here is derived from an EMBL/GenBank/DDBJ whole genome shotgun (WGS) entry which is preliminary data.</text>
</comment>
<dbReference type="EMBL" id="CAJVPY010000522">
    <property type="protein sequence ID" value="CAG8477800.1"/>
    <property type="molecule type" value="Genomic_DNA"/>
</dbReference>